<protein>
    <submittedName>
        <fullName evidence="1">Uncharacterized protein</fullName>
    </submittedName>
</protein>
<name>A0ABV0YTY0_9TELE</name>
<comment type="caution">
    <text evidence="1">The sequence shown here is derived from an EMBL/GenBank/DDBJ whole genome shotgun (WGS) entry which is preliminary data.</text>
</comment>
<gene>
    <name evidence="1" type="ORF">AMECASPLE_028721</name>
</gene>
<accession>A0ABV0YTY0</accession>
<keyword evidence="2" id="KW-1185">Reference proteome</keyword>
<dbReference type="Proteomes" id="UP001469553">
    <property type="component" value="Unassembled WGS sequence"/>
</dbReference>
<evidence type="ECO:0000313" key="2">
    <source>
        <dbReference type="Proteomes" id="UP001469553"/>
    </source>
</evidence>
<sequence>MQSCSKLKVHNVVREGFVPLRAEYKAPLHSLQARTRTDKHKNTTPCTQRHLFSYFKMLFHSYTTYQQSIAAYKFPLTGYRTNFSSSKSSSIEYVEWSGSDRSSYEKLLSLLQTTPTNPNQGFSYSQKNICHDLFGKIF</sequence>
<proteinExistence type="predicted"/>
<organism evidence="1 2">
    <name type="scientific">Ameca splendens</name>
    <dbReference type="NCBI Taxonomy" id="208324"/>
    <lineage>
        <taxon>Eukaryota</taxon>
        <taxon>Metazoa</taxon>
        <taxon>Chordata</taxon>
        <taxon>Craniata</taxon>
        <taxon>Vertebrata</taxon>
        <taxon>Euteleostomi</taxon>
        <taxon>Actinopterygii</taxon>
        <taxon>Neopterygii</taxon>
        <taxon>Teleostei</taxon>
        <taxon>Neoteleostei</taxon>
        <taxon>Acanthomorphata</taxon>
        <taxon>Ovalentaria</taxon>
        <taxon>Atherinomorphae</taxon>
        <taxon>Cyprinodontiformes</taxon>
        <taxon>Goodeidae</taxon>
        <taxon>Ameca</taxon>
    </lineage>
</organism>
<dbReference type="EMBL" id="JAHRIP010040819">
    <property type="protein sequence ID" value="MEQ2296855.1"/>
    <property type="molecule type" value="Genomic_DNA"/>
</dbReference>
<reference evidence="1 2" key="1">
    <citation type="submission" date="2021-06" db="EMBL/GenBank/DDBJ databases">
        <authorList>
            <person name="Palmer J.M."/>
        </authorList>
    </citation>
    <scope>NUCLEOTIDE SEQUENCE [LARGE SCALE GENOMIC DNA]</scope>
    <source>
        <strain evidence="1 2">AS_MEX2019</strain>
        <tissue evidence="1">Muscle</tissue>
    </source>
</reference>
<evidence type="ECO:0000313" key="1">
    <source>
        <dbReference type="EMBL" id="MEQ2296855.1"/>
    </source>
</evidence>